<evidence type="ECO:0000256" key="1">
    <source>
        <dbReference type="ARBA" id="ARBA00004325"/>
    </source>
</evidence>
<evidence type="ECO:0008006" key="7">
    <source>
        <dbReference type="Google" id="ProtNLM"/>
    </source>
</evidence>
<comment type="subcellular location">
    <subcellularLocation>
        <location evidence="1">Mitochondrion membrane</location>
    </subcellularLocation>
</comment>
<reference evidence="5 6" key="1">
    <citation type="submission" date="2014-09" db="EMBL/GenBank/DDBJ databases">
        <authorList>
            <person name="Ellenberger Sabrina"/>
        </authorList>
    </citation>
    <scope>NUCLEOTIDE SEQUENCE [LARGE SCALE GENOMIC DNA]</scope>
    <source>
        <strain evidence="5 6">CBS 412.66</strain>
    </source>
</reference>
<sequence>MAGHYVIAGKAIPNHKIAMFFIGGYAALGAAAMMKPKAPQAATPPIQASSSDEEAFIREFLQKAEAEEKKN</sequence>
<keyword evidence="4" id="KW-0812">Transmembrane</keyword>
<keyword evidence="6" id="KW-1185">Reference proteome</keyword>
<dbReference type="PANTHER" id="PTHR28074:SF1">
    <property type="entry name" value="ATP SYNTHASE SUBUNIT K, MITOCHONDRIAL"/>
    <property type="match status" value="1"/>
</dbReference>
<dbReference type="STRING" id="35722.A0A0B7NEQ3"/>
<proteinExistence type="predicted"/>
<evidence type="ECO:0000256" key="4">
    <source>
        <dbReference type="SAM" id="Phobius"/>
    </source>
</evidence>
<name>A0A0B7NEQ3_9FUNG</name>
<keyword evidence="3 4" id="KW-0472">Membrane</keyword>
<evidence type="ECO:0000313" key="6">
    <source>
        <dbReference type="Proteomes" id="UP000054107"/>
    </source>
</evidence>
<dbReference type="AlphaFoldDB" id="A0A0B7NEQ3"/>
<dbReference type="EMBL" id="LN732700">
    <property type="protein sequence ID" value="CEP15891.1"/>
    <property type="molecule type" value="Genomic_DNA"/>
</dbReference>
<dbReference type="InterPro" id="IPR021278">
    <property type="entry name" value="ATP19"/>
</dbReference>
<dbReference type="PANTHER" id="PTHR28074">
    <property type="entry name" value="ATP SYNTHASE SUBUNIT K, MITOCHONDRIAL"/>
    <property type="match status" value="1"/>
</dbReference>
<protein>
    <recommendedName>
        <fullName evidence="7">ATP synthase subunit K, mitochondrial</fullName>
    </recommendedName>
</protein>
<dbReference type="Proteomes" id="UP000054107">
    <property type="component" value="Unassembled WGS sequence"/>
</dbReference>
<dbReference type="Pfam" id="PF11022">
    <property type="entry name" value="ATP19"/>
    <property type="match status" value="1"/>
</dbReference>
<evidence type="ECO:0000256" key="2">
    <source>
        <dbReference type="ARBA" id="ARBA00023128"/>
    </source>
</evidence>
<evidence type="ECO:0000313" key="5">
    <source>
        <dbReference type="EMBL" id="CEP15891.1"/>
    </source>
</evidence>
<organism evidence="5 6">
    <name type="scientific">Parasitella parasitica</name>
    <dbReference type="NCBI Taxonomy" id="35722"/>
    <lineage>
        <taxon>Eukaryota</taxon>
        <taxon>Fungi</taxon>
        <taxon>Fungi incertae sedis</taxon>
        <taxon>Mucoromycota</taxon>
        <taxon>Mucoromycotina</taxon>
        <taxon>Mucoromycetes</taxon>
        <taxon>Mucorales</taxon>
        <taxon>Mucorineae</taxon>
        <taxon>Mucoraceae</taxon>
        <taxon>Parasitella</taxon>
    </lineage>
</organism>
<gene>
    <name evidence="5" type="primary">PARPA_10136.1 scaffold 39588</name>
</gene>
<keyword evidence="2" id="KW-0496">Mitochondrion</keyword>
<dbReference type="GO" id="GO:0015986">
    <property type="term" value="P:proton motive force-driven ATP synthesis"/>
    <property type="evidence" value="ECO:0007669"/>
    <property type="project" value="TreeGrafter"/>
</dbReference>
<accession>A0A0B7NEQ3</accession>
<dbReference type="GO" id="GO:0031966">
    <property type="term" value="C:mitochondrial membrane"/>
    <property type="evidence" value="ECO:0007669"/>
    <property type="project" value="UniProtKB-SubCell"/>
</dbReference>
<feature type="transmembrane region" description="Helical" evidence="4">
    <location>
        <begin position="17"/>
        <end position="34"/>
    </location>
</feature>
<keyword evidence="4" id="KW-1133">Transmembrane helix</keyword>
<evidence type="ECO:0000256" key="3">
    <source>
        <dbReference type="ARBA" id="ARBA00023136"/>
    </source>
</evidence>